<sequence length="140" mass="15488">MALSIMPTTGVSASATSASGQRDLYGSCKTGKYRGTARAFYTPSNGYDTIHEIVYYLSDNPISGGPGDKSNVRLRIREILSNRPDRSLWTWISGDNVKSGYHRKYPNKKVKYSITWDIEFSFTFDVPGLDPSCSGDTNNA</sequence>
<organism evidence="1 2">
    <name type="scientific">Nonomuraea turkmeniaca</name>
    <dbReference type="NCBI Taxonomy" id="103838"/>
    <lineage>
        <taxon>Bacteria</taxon>
        <taxon>Bacillati</taxon>
        <taxon>Actinomycetota</taxon>
        <taxon>Actinomycetes</taxon>
        <taxon>Streptosporangiales</taxon>
        <taxon>Streptosporangiaceae</taxon>
        <taxon>Nonomuraea</taxon>
    </lineage>
</organism>
<proteinExistence type="predicted"/>
<evidence type="ECO:0000313" key="2">
    <source>
        <dbReference type="Proteomes" id="UP000309128"/>
    </source>
</evidence>
<gene>
    <name evidence="1" type="ORF">ETD86_54615</name>
</gene>
<dbReference type="Proteomes" id="UP000309128">
    <property type="component" value="Unassembled WGS sequence"/>
</dbReference>
<reference evidence="1 2" key="1">
    <citation type="submission" date="2019-05" db="EMBL/GenBank/DDBJ databases">
        <title>Draft genome sequence of Nonomuraea turkmeniaca DSM 43926.</title>
        <authorList>
            <person name="Saricaoglu S."/>
            <person name="Isik K."/>
        </authorList>
    </citation>
    <scope>NUCLEOTIDE SEQUENCE [LARGE SCALE GENOMIC DNA]</scope>
    <source>
        <strain evidence="1 2">DSM 43926</strain>
    </source>
</reference>
<dbReference type="AlphaFoldDB" id="A0A5S4EUE1"/>
<dbReference type="EMBL" id="VCKY01000572">
    <property type="protein sequence ID" value="TMR00781.1"/>
    <property type="molecule type" value="Genomic_DNA"/>
</dbReference>
<comment type="caution">
    <text evidence="1">The sequence shown here is derived from an EMBL/GenBank/DDBJ whole genome shotgun (WGS) entry which is preliminary data.</text>
</comment>
<dbReference type="RefSeq" id="WP_138674418.1">
    <property type="nucleotide sequence ID" value="NZ_VCKY01000572.1"/>
</dbReference>
<dbReference type="OrthoDB" id="3533927at2"/>
<accession>A0A5S4EUE1</accession>
<evidence type="ECO:0000313" key="1">
    <source>
        <dbReference type="EMBL" id="TMR00781.1"/>
    </source>
</evidence>
<protein>
    <submittedName>
        <fullName evidence="1">Uncharacterized protein</fullName>
    </submittedName>
</protein>
<keyword evidence="2" id="KW-1185">Reference proteome</keyword>
<name>A0A5S4EUE1_9ACTN</name>